<keyword evidence="4" id="KW-0472">Membrane</keyword>
<dbReference type="AlphaFoldDB" id="A0A9J6BKP8"/>
<feature type="transmembrane region" description="Helical" evidence="4">
    <location>
        <begin position="496"/>
        <end position="517"/>
    </location>
</feature>
<dbReference type="Gene3D" id="3.40.50.300">
    <property type="entry name" value="P-loop containing nucleotide triphosphate hydrolases"/>
    <property type="match status" value="1"/>
</dbReference>
<reference evidence="6" key="1">
    <citation type="submission" date="2021-03" db="EMBL/GenBank/DDBJ databases">
        <title>Chromosome level genome of the anhydrobiotic midge Polypedilum vanderplanki.</title>
        <authorList>
            <person name="Yoshida Y."/>
            <person name="Kikawada T."/>
            <person name="Gusev O."/>
        </authorList>
    </citation>
    <scope>NUCLEOTIDE SEQUENCE</scope>
    <source>
        <strain evidence="6">NIAS01</strain>
        <tissue evidence="6">Whole body or cell culture</tissue>
    </source>
</reference>
<dbReference type="GO" id="GO:0003924">
    <property type="term" value="F:GTPase activity"/>
    <property type="evidence" value="ECO:0007669"/>
    <property type="project" value="InterPro"/>
</dbReference>
<dbReference type="SUPFAM" id="SSF52540">
    <property type="entry name" value="P-loop containing nucleoside triphosphate hydrolases"/>
    <property type="match status" value="1"/>
</dbReference>
<keyword evidence="2" id="KW-0342">GTP-binding</keyword>
<feature type="transmembrane region" description="Helical" evidence="4">
    <location>
        <begin position="471"/>
        <end position="490"/>
    </location>
</feature>
<evidence type="ECO:0000256" key="2">
    <source>
        <dbReference type="ARBA" id="ARBA00023134"/>
    </source>
</evidence>
<feature type="domain" description="GB1/RHD3-type G" evidence="5">
    <location>
        <begin position="56"/>
        <end position="316"/>
    </location>
</feature>
<dbReference type="GO" id="GO:0005525">
    <property type="term" value="F:GTP binding"/>
    <property type="evidence" value="ECO:0007669"/>
    <property type="project" value="UniProtKB-KW"/>
</dbReference>
<keyword evidence="7" id="KW-1185">Reference proteome</keyword>
<keyword evidence="1" id="KW-0547">Nucleotide-binding</keyword>
<evidence type="ECO:0000256" key="4">
    <source>
        <dbReference type="SAM" id="Phobius"/>
    </source>
</evidence>
<sequence length="529" mass="61929">MSDDIIRKPLLNNFELKRIQKYPGEPIKVRYVDDKNQIIVNKKELDKLFLHSEVKNRKIVAFSIVGPLRKGKSFFLCYCLRYLYSKYPSVNSKKGEFLRDDWMGKPDEPLVGFSFKSGVKADTNGILMWSDVFLCDGPGGEKIGIILIDAQGLFEPSKPKAEDQKNFGLCNLLSSIQVYNLMNVVQENELEYLEMIVELSKFISNVTLDRKDTKPFQYLLFLIRDFYDEDYKFGFEGGRKYINEEILNTKKLGTNQAAQTVRQNIHSSYEKISAFLMPFPDETVRAKSYDGSWQYLNRNFVTNLKELIENLFTTENLMKKKICNEEITGKEYREYISQYFKAFESVELPEVPRILNAIANGQLNILLGKLTSDFQSEMENLFNIKEANLENHLNEIFQKVRENSLKKFREMKKIESNEKVIAEYEQKLEDNFKNIKTDFSEQVKIELSKRSQGCCYKFDSKMKCFKSPKSLKINTLIIMLAIFLIFLLFINKTLKSWFIFICIELSIFAFYHVVLYFKSRNLLCNQLPV</sequence>
<dbReference type="PROSITE" id="PS51715">
    <property type="entry name" value="G_GB1_RHD3"/>
    <property type="match status" value="1"/>
</dbReference>
<dbReference type="Gene3D" id="1.20.58.420">
    <property type="entry name" value="AHSP"/>
    <property type="match status" value="1"/>
</dbReference>
<dbReference type="Pfam" id="PF02263">
    <property type="entry name" value="GBP"/>
    <property type="match status" value="1"/>
</dbReference>
<evidence type="ECO:0000256" key="3">
    <source>
        <dbReference type="PROSITE-ProRule" id="PRU01052"/>
    </source>
</evidence>
<evidence type="ECO:0000256" key="1">
    <source>
        <dbReference type="ARBA" id="ARBA00022741"/>
    </source>
</evidence>
<dbReference type="OrthoDB" id="7788754at2759"/>
<comment type="caution">
    <text evidence="6">The sequence shown here is derived from an EMBL/GenBank/DDBJ whole genome shotgun (WGS) entry which is preliminary data.</text>
</comment>
<dbReference type="InterPro" id="IPR030386">
    <property type="entry name" value="G_GB1_RHD3_dom"/>
</dbReference>
<dbReference type="InterPro" id="IPR015894">
    <property type="entry name" value="Guanylate-bd_N"/>
</dbReference>
<protein>
    <recommendedName>
        <fullName evidence="5">GB1/RHD3-type G domain-containing protein</fullName>
    </recommendedName>
</protein>
<comment type="similarity">
    <text evidence="3">Belongs to the TRAFAC class dynamin-like GTPase superfamily. GB1/RHD3 GTPase family.</text>
</comment>
<gene>
    <name evidence="6" type="ORF">PVAND_000361</name>
</gene>
<keyword evidence="4" id="KW-1133">Transmembrane helix</keyword>
<dbReference type="EMBL" id="JADBJN010000003">
    <property type="protein sequence ID" value="KAG5670075.1"/>
    <property type="molecule type" value="Genomic_DNA"/>
</dbReference>
<accession>A0A9J6BKP8</accession>
<keyword evidence="4" id="KW-0812">Transmembrane</keyword>
<evidence type="ECO:0000313" key="7">
    <source>
        <dbReference type="Proteomes" id="UP001107558"/>
    </source>
</evidence>
<proteinExistence type="inferred from homology"/>
<dbReference type="PANTHER" id="PTHR10751">
    <property type="entry name" value="GUANYLATE BINDING PROTEIN"/>
    <property type="match status" value="1"/>
</dbReference>
<evidence type="ECO:0000313" key="6">
    <source>
        <dbReference type="EMBL" id="KAG5670075.1"/>
    </source>
</evidence>
<name>A0A9J6BKP8_POLVA</name>
<evidence type="ECO:0000259" key="5">
    <source>
        <dbReference type="PROSITE" id="PS51715"/>
    </source>
</evidence>
<dbReference type="Proteomes" id="UP001107558">
    <property type="component" value="Chromosome 3"/>
</dbReference>
<organism evidence="6 7">
    <name type="scientific">Polypedilum vanderplanki</name>
    <name type="common">Sleeping chironomid midge</name>
    <dbReference type="NCBI Taxonomy" id="319348"/>
    <lineage>
        <taxon>Eukaryota</taxon>
        <taxon>Metazoa</taxon>
        <taxon>Ecdysozoa</taxon>
        <taxon>Arthropoda</taxon>
        <taxon>Hexapoda</taxon>
        <taxon>Insecta</taxon>
        <taxon>Pterygota</taxon>
        <taxon>Neoptera</taxon>
        <taxon>Endopterygota</taxon>
        <taxon>Diptera</taxon>
        <taxon>Nematocera</taxon>
        <taxon>Chironomoidea</taxon>
        <taxon>Chironomidae</taxon>
        <taxon>Chironominae</taxon>
        <taxon>Polypedilum</taxon>
        <taxon>Polypedilum</taxon>
    </lineage>
</organism>
<dbReference type="InterPro" id="IPR027417">
    <property type="entry name" value="P-loop_NTPase"/>
</dbReference>